<evidence type="ECO:0000256" key="5">
    <source>
        <dbReference type="ARBA" id="ARBA00022989"/>
    </source>
</evidence>
<evidence type="ECO:0000256" key="1">
    <source>
        <dbReference type="ARBA" id="ARBA00004651"/>
    </source>
</evidence>
<dbReference type="PROSITE" id="PS50850">
    <property type="entry name" value="MFS"/>
    <property type="match status" value="1"/>
</dbReference>
<dbReference type="InterPro" id="IPR051788">
    <property type="entry name" value="MFS_Transporter"/>
</dbReference>
<comment type="caution">
    <text evidence="9">The sequence shown here is derived from an EMBL/GenBank/DDBJ whole genome shotgun (WGS) entry which is preliminary data.</text>
</comment>
<comment type="similarity">
    <text evidence="2">Belongs to the major facilitator superfamily.</text>
</comment>
<dbReference type="InterPro" id="IPR036259">
    <property type="entry name" value="MFS_trans_sf"/>
</dbReference>
<evidence type="ECO:0000313" key="9">
    <source>
        <dbReference type="EMBL" id="HIR57566.1"/>
    </source>
</evidence>
<reference evidence="9" key="2">
    <citation type="journal article" date="2021" name="PeerJ">
        <title>Extensive microbial diversity within the chicken gut microbiome revealed by metagenomics and culture.</title>
        <authorList>
            <person name="Gilroy R."/>
            <person name="Ravi A."/>
            <person name="Getino M."/>
            <person name="Pursley I."/>
            <person name="Horton D.L."/>
            <person name="Alikhan N.F."/>
            <person name="Baker D."/>
            <person name="Gharbi K."/>
            <person name="Hall N."/>
            <person name="Watson M."/>
            <person name="Adriaenssens E.M."/>
            <person name="Foster-Nyarko E."/>
            <person name="Jarju S."/>
            <person name="Secka A."/>
            <person name="Antonio M."/>
            <person name="Oren A."/>
            <person name="Chaudhuri R.R."/>
            <person name="La Ragione R."/>
            <person name="Hildebrand F."/>
            <person name="Pallen M.J."/>
        </authorList>
    </citation>
    <scope>NUCLEOTIDE SEQUENCE</scope>
    <source>
        <strain evidence="9">ChiSjej1B19-7085</strain>
    </source>
</reference>
<keyword evidence="5 7" id="KW-1133">Transmembrane helix</keyword>
<evidence type="ECO:0000256" key="4">
    <source>
        <dbReference type="ARBA" id="ARBA00022692"/>
    </source>
</evidence>
<dbReference type="InterPro" id="IPR020846">
    <property type="entry name" value="MFS_dom"/>
</dbReference>
<evidence type="ECO:0000256" key="7">
    <source>
        <dbReference type="SAM" id="Phobius"/>
    </source>
</evidence>
<evidence type="ECO:0000256" key="3">
    <source>
        <dbReference type="ARBA" id="ARBA00022448"/>
    </source>
</evidence>
<evidence type="ECO:0000256" key="2">
    <source>
        <dbReference type="ARBA" id="ARBA00008335"/>
    </source>
</evidence>
<dbReference type="AlphaFoldDB" id="A0A9D1DRC2"/>
<accession>A0A9D1DRC2</accession>
<dbReference type="Pfam" id="PF07690">
    <property type="entry name" value="MFS_1"/>
    <property type="match status" value="1"/>
</dbReference>
<dbReference type="EMBL" id="DVHF01000087">
    <property type="protein sequence ID" value="HIR57566.1"/>
    <property type="molecule type" value="Genomic_DNA"/>
</dbReference>
<reference evidence="9" key="1">
    <citation type="submission" date="2020-10" db="EMBL/GenBank/DDBJ databases">
        <authorList>
            <person name="Gilroy R."/>
        </authorList>
    </citation>
    <scope>NUCLEOTIDE SEQUENCE</scope>
    <source>
        <strain evidence="9">ChiSjej1B19-7085</strain>
    </source>
</reference>
<comment type="subcellular location">
    <subcellularLocation>
        <location evidence="1">Cell membrane</location>
        <topology evidence="1">Multi-pass membrane protein</topology>
    </subcellularLocation>
</comment>
<keyword evidence="6 7" id="KW-0472">Membrane</keyword>
<feature type="transmembrane region" description="Helical" evidence="7">
    <location>
        <begin position="132"/>
        <end position="150"/>
    </location>
</feature>
<dbReference type="Gene3D" id="1.20.1250.20">
    <property type="entry name" value="MFS general substrate transporter like domains"/>
    <property type="match status" value="2"/>
</dbReference>
<evidence type="ECO:0000259" key="8">
    <source>
        <dbReference type="PROSITE" id="PS50850"/>
    </source>
</evidence>
<gene>
    <name evidence="9" type="ORF">IAA54_07835</name>
</gene>
<dbReference type="InterPro" id="IPR011701">
    <property type="entry name" value="MFS"/>
</dbReference>
<dbReference type="GO" id="GO:0005886">
    <property type="term" value="C:plasma membrane"/>
    <property type="evidence" value="ECO:0007669"/>
    <property type="project" value="UniProtKB-SubCell"/>
</dbReference>
<feature type="domain" description="Major facilitator superfamily (MFS) profile" evidence="8">
    <location>
        <begin position="7"/>
        <end position="375"/>
    </location>
</feature>
<dbReference type="SUPFAM" id="SSF103473">
    <property type="entry name" value="MFS general substrate transporter"/>
    <property type="match status" value="1"/>
</dbReference>
<feature type="transmembrane region" description="Helical" evidence="7">
    <location>
        <begin position="44"/>
        <end position="65"/>
    </location>
</feature>
<dbReference type="GO" id="GO:0022857">
    <property type="term" value="F:transmembrane transporter activity"/>
    <property type="evidence" value="ECO:0007669"/>
    <property type="project" value="InterPro"/>
</dbReference>
<feature type="transmembrane region" description="Helical" evidence="7">
    <location>
        <begin position="243"/>
        <end position="260"/>
    </location>
</feature>
<proteinExistence type="inferred from homology"/>
<keyword evidence="4 7" id="KW-0812">Transmembrane</keyword>
<organism evidence="9 10">
    <name type="scientific">Candidatus Gallacutalibacter pullicola</name>
    <dbReference type="NCBI Taxonomy" id="2840830"/>
    <lineage>
        <taxon>Bacteria</taxon>
        <taxon>Bacillati</taxon>
        <taxon>Bacillota</taxon>
        <taxon>Clostridia</taxon>
        <taxon>Eubacteriales</taxon>
        <taxon>Candidatus Gallacutalibacter</taxon>
    </lineage>
</organism>
<sequence length="379" mass="40611">MDQNAKGVRNAYLTMLFDGLCVSSASVILPLLKEHHNLSYNLSGLLLALLSVGNLASALICGFLPRRWGVRRTMLLFTSGLFLGYLLLTVSGSPALLLLSFLLIGLGKGSTMNNATVITGAAAKDRTKSVNLINALFAIGSLSAPFLYLACSGRLFWQVPIVLLSVSGGIVWLLFFFIKRNAPQQAKPQKDDLSFLRDKHFWFSTAFLFCQQCAEISVTGWLVTYFKDQGILSGVFSEFTVTVIWFAMLVGRLIIAFVLPQNSRLRSLVLMSACAIVTYALLLTATSGIMAIIALFLFGFSMSGTYPTSIAQANKSLSNASVGVLLPVAGIGAVVMPYITGAVAQHIGIQGGMACSLVALCVMLLFALLLRRDSGAAAP</sequence>
<dbReference type="PANTHER" id="PTHR23514:SF3">
    <property type="entry name" value="BYPASS OF STOP CODON PROTEIN 6"/>
    <property type="match status" value="1"/>
</dbReference>
<dbReference type="Proteomes" id="UP000886785">
    <property type="component" value="Unassembled WGS sequence"/>
</dbReference>
<dbReference type="PANTHER" id="PTHR23514">
    <property type="entry name" value="BYPASS OF STOP CODON PROTEIN 6"/>
    <property type="match status" value="1"/>
</dbReference>
<feature type="transmembrane region" description="Helical" evidence="7">
    <location>
        <begin position="156"/>
        <end position="179"/>
    </location>
</feature>
<feature type="transmembrane region" description="Helical" evidence="7">
    <location>
        <begin position="267"/>
        <end position="300"/>
    </location>
</feature>
<feature type="transmembrane region" description="Helical" evidence="7">
    <location>
        <begin position="85"/>
        <end position="106"/>
    </location>
</feature>
<feature type="transmembrane region" description="Helical" evidence="7">
    <location>
        <begin position="12"/>
        <end position="32"/>
    </location>
</feature>
<feature type="transmembrane region" description="Helical" evidence="7">
    <location>
        <begin position="351"/>
        <end position="370"/>
    </location>
</feature>
<evidence type="ECO:0000256" key="6">
    <source>
        <dbReference type="ARBA" id="ARBA00023136"/>
    </source>
</evidence>
<evidence type="ECO:0000313" key="10">
    <source>
        <dbReference type="Proteomes" id="UP000886785"/>
    </source>
</evidence>
<keyword evidence="3" id="KW-0813">Transport</keyword>
<name>A0A9D1DRC2_9FIRM</name>
<protein>
    <submittedName>
        <fullName evidence="9">MFS transporter</fullName>
    </submittedName>
</protein>
<feature type="transmembrane region" description="Helical" evidence="7">
    <location>
        <begin position="320"/>
        <end position="339"/>
    </location>
</feature>